<accession>A0A9W8H4X9</accession>
<dbReference type="GO" id="GO:0006487">
    <property type="term" value="P:protein N-linked glycosylation"/>
    <property type="evidence" value="ECO:0007669"/>
    <property type="project" value="TreeGrafter"/>
</dbReference>
<dbReference type="GO" id="GO:0006493">
    <property type="term" value="P:protein O-linked glycosylation"/>
    <property type="evidence" value="ECO:0007669"/>
    <property type="project" value="TreeGrafter"/>
</dbReference>
<gene>
    <name evidence="3" type="ORF">H4R18_005941</name>
</gene>
<dbReference type="Proteomes" id="UP001140217">
    <property type="component" value="Unassembled WGS sequence"/>
</dbReference>
<dbReference type="Pfam" id="PF01793">
    <property type="entry name" value="Glyco_transf_15"/>
    <property type="match status" value="2"/>
</dbReference>
<dbReference type="PANTHER" id="PTHR31121:SF6">
    <property type="entry name" value="ALPHA-1,2 MANNOSYLTRANSFERASE KTR1"/>
    <property type="match status" value="1"/>
</dbReference>
<dbReference type="GO" id="GO:0000026">
    <property type="term" value="F:alpha-1,2-mannosyltransferase activity"/>
    <property type="evidence" value="ECO:0007669"/>
    <property type="project" value="TreeGrafter"/>
</dbReference>
<dbReference type="OrthoDB" id="439943at2759"/>
<keyword evidence="4" id="KW-1185">Reference proteome</keyword>
<comment type="similarity">
    <text evidence="1">Belongs to the glycosyltransferase 15 family.</text>
</comment>
<dbReference type="GO" id="GO:0005794">
    <property type="term" value="C:Golgi apparatus"/>
    <property type="evidence" value="ECO:0007669"/>
    <property type="project" value="TreeGrafter"/>
</dbReference>
<dbReference type="EMBL" id="JANBUL010000414">
    <property type="protein sequence ID" value="KAJ2775758.1"/>
    <property type="molecule type" value="Genomic_DNA"/>
</dbReference>
<organism evidence="3 4">
    <name type="scientific">Coemansia javaensis</name>
    <dbReference type="NCBI Taxonomy" id="2761396"/>
    <lineage>
        <taxon>Eukaryota</taxon>
        <taxon>Fungi</taxon>
        <taxon>Fungi incertae sedis</taxon>
        <taxon>Zoopagomycota</taxon>
        <taxon>Kickxellomycotina</taxon>
        <taxon>Kickxellomycetes</taxon>
        <taxon>Kickxellales</taxon>
        <taxon>Kickxellaceae</taxon>
        <taxon>Coemansia</taxon>
    </lineage>
</organism>
<protein>
    <submittedName>
        <fullName evidence="3">Uncharacterized protein</fullName>
    </submittedName>
</protein>
<evidence type="ECO:0000256" key="1">
    <source>
        <dbReference type="ARBA" id="ARBA00007677"/>
    </source>
</evidence>
<dbReference type="AlphaFoldDB" id="A0A9W8H4X9"/>
<dbReference type="PANTHER" id="PTHR31121">
    <property type="entry name" value="ALPHA-1,2 MANNOSYLTRANSFERASE KTR1"/>
    <property type="match status" value="1"/>
</dbReference>
<name>A0A9W8H4X9_9FUNG</name>
<dbReference type="SUPFAM" id="SSF53448">
    <property type="entry name" value="Nucleotide-diphospho-sugar transferases"/>
    <property type="match status" value="1"/>
</dbReference>
<comment type="caution">
    <text evidence="3">The sequence shown here is derived from an EMBL/GenBank/DDBJ whole genome shotgun (WGS) entry which is preliminary data.</text>
</comment>
<reference evidence="3" key="1">
    <citation type="submission" date="2022-07" db="EMBL/GenBank/DDBJ databases">
        <title>Phylogenomic reconstructions and comparative analyses of Kickxellomycotina fungi.</title>
        <authorList>
            <person name="Reynolds N.K."/>
            <person name="Stajich J.E."/>
            <person name="Barry K."/>
            <person name="Grigoriev I.V."/>
            <person name="Crous P."/>
            <person name="Smith M.E."/>
        </authorList>
    </citation>
    <scope>NUCLEOTIDE SEQUENCE</scope>
    <source>
        <strain evidence="3">NBRC 105414</strain>
    </source>
</reference>
<dbReference type="InterPro" id="IPR029044">
    <property type="entry name" value="Nucleotide-diphossugar_trans"/>
</dbReference>
<keyword evidence="2" id="KW-0808">Transferase</keyword>
<sequence>MLWRMTTIAPAAEQETQPAEWPVRYSRPAPPLGPGVRDPGGCLVVVARSSSLTKVRRTMFDVERRFNVRFGYPYVVLGEDELPAGFRAAVAAMAAGGGARFGRVPAGDWGARMARYWAAPFADHPALAQCRYAWRLEPGSHHTCDVEHDPIAAMRRDALAYAFAVAHAPAGEPALPLVQPHGSNRSSAAWLRAPATARCRVLASSELVDLDFVRSPAYRALFAAADRAGAFAAGWTDASVRTLAVATLLDRQRVRWLADLGYSHGSLHNCPAAPHRQMRCHCDPRSSTHLVSRCAEFWS</sequence>
<proteinExistence type="inferred from homology"/>
<dbReference type="GO" id="GO:0000032">
    <property type="term" value="P:cell wall mannoprotein biosynthetic process"/>
    <property type="evidence" value="ECO:0007669"/>
    <property type="project" value="TreeGrafter"/>
</dbReference>
<evidence type="ECO:0000313" key="4">
    <source>
        <dbReference type="Proteomes" id="UP001140217"/>
    </source>
</evidence>
<dbReference type="GO" id="GO:0016020">
    <property type="term" value="C:membrane"/>
    <property type="evidence" value="ECO:0007669"/>
    <property type="project" value="InterPro"/>
</dbReference>
<dbReference type="Gene3D" id="3.90.550.10">
    <property type="entry name" value="Spore Coat Polysaccharide Biosynthesis Protein SpsA, Chain A"/>
    <property type="match status" value="1"/>
</dbReference>
<evidence type="ECO:0000313" key="3">
    <source>
        <dbReference type="EMBL" id="KAJ2775758.1"/>
    </source>
</evidence>
<evidence type="ECO:0000256" key="2">
    <source>
        <dbReference type="ARBA" id="ARBA00022679"/>
    </source>
</evidence>
<dbReference type="InterPro" id="IPR002685">
    <property type="entry name" value="Glyco_trans_15"/>
</dbReference>